<keyword evidence="4 5" id="KW-0472">Membrane</keyword>
<dbReference type="InterPro" id="IPR051533">
    <property type="entry name" value="WaaL-like"/>
</dbReference>
<dbReference type="Pfam" id="PF04932">
    <property type="entry name" value="Wzy_C"/>
    <property type="match status" value="1"/>
</dbReference>
<evidence type="ECO:0000256" key="5">
    <source>
        <dbReference type="SAM" id="Phobius"/>
    </source>
</evidence>
<keyword evidence="2 5" id="KW-0812">Transmembrane</keyword>
<feature type="transmembrane region" description="Helical" evidence="5">
    <location>
        <begin position="145"/>
        <end position="169"/>
    </location>
</feature>
<dbReference type="AlphaFoldDB" id="A0A850PWE0"/>
<keyword evidence="8" id="KW-1185">Reference proteome</keyword>
<evidence type="ECO:0000256" key="2">
    <source>
        <dbReference type="ARBA" id="ARBA00022692"/>
    </source>
</evidence>
<dbReference type="InterPro" id="IPR007016">
    <property type="entry name" value="O-antigen_ligase-rel_domated"/>
</dbReference>
<comment type="caution">
    <text evidence="7">The sequence shown here is derived from an EMBL/GenBank/DDBJ whole genome shotgun (WGS) entry which is preliminary data.</text>
</comment>
<evidence type="ECO:0000313" key="8">
    <source>
        <dbReference type="Proteomes" id="UP000570517"/>
    </source>
</evidence>
<feature type="transmembrane region" description="Helical" evidence="5">
    <location>
        <begin position="348"/>
        <end position="368"/>
    </location>
</feature>
<feature type="transmembrane region" description="Helical" evidence="5">
    <location>
        <begin position="33"/>
        <end position="51"/>
    </location>
</feature>
<feature type="transmembrane region" description="Helical" evidence="5">
    <location>
        <begin position="189"/>
        <end position="210"/>
    </location>
</feature>
<dbReference type="EMBL" id="JABFYL010000045">
    <property type="protein sequence ID" value="NVN52773.1"/>
    <property type="molecule type" value="Genomic_DNA"/>
</dbReference>
<gene>
    <name evidence="7" type="ORF">HLY00_4483</name>
</gene>
<organism evidence="7 8">
    <name type="scientific">Mycolicibacterium hippocampi</name>
    <dbReference type="NCBI Taxonomy" id="659824"/>
    <lineage>
        <taxon>Bacteria</taxon>
        <taxon>Bacillati</taxon>
        <taxon>Actinomycetota</taxon>
        <taxon>Actinomycetes</taxon>
        <taxon>Mycobacteriales</taxon>
        <taxon>Mycobacteriaceae</taxon>
        <taxon>Mycolicibacterium</taxon>
    </lineage>
</organism>
<dbReference type="GO" id="GO:0016020">
    <property type="term" value="C:membrane"/>
    <property type="evidence" value="ECO:0007669"/>
    <property type="project" value="UniProtKB-SubCell"/>
</dbReference>
<evidence type="ECO:0000256" key="4">
    <source>
        <dbReference type="ARBA" id="ARBA00023136"/>
    </source>
</evidence>
<evidence type="ECO:0000256" key="1">
    <source>
        <dbReference type="ARBA" id="ARBA00004141"/>
    </source>
</evidence>
<evidence type="ECO:0000313" key="7">
    <source>
        <dbReference type="EMBL" id="NVN52773.1"/>
    </source>
</evidence>
<feature type="transmembrane region" description="Helical" evidence="5">
    <location>
        <begin position="86"/>
        <end position="108"/>
    </location>
</feature>
<feature type="domain" description="O-antigen ligase-related" evidence="6">
    <location>
        <begin position="227"/>
        <end position="357"/>
    </location>
</feature>
<feature type="transmembrane region" description="Helical" evidence="5">
    <location>
        <begin position="6"/>
        <end position="26"/>
    </location>
</feature>
<evidence type="ECO:0000256" key="3">
    <source>
        <dbReference type="ARBA" id="ARBA00022989"/>
    </source>
</evidence>
<feature type="transmembrane region" description="Helical" evidence="5">
    <location>
        <begin position="222"/>
        <end position="254"/>
    </location>
</feature>
<feature type="transmembrane region" description="Helical" evidence="5">
    <location>
        <begin position="57"/>
        <end position="79"/>
    </location>
</feature>
<name>A0A850PWE0_9MYCO</name>
<keyword evidence="3 5" id="KW-1133">Transmembrane helix</keyword>
<feature type="transmembrane region" description="Helical" evidence="5">
    <location>
        <begin position="266"/>
        <end position="284"/>
    </location>
</feature>
<dbReference type="PANTHER" id="PTHR37422:SF21">
    <property type="entry name" value="EXOQ-LIKE PROTEIN"/>
    <property type="match status" value="1"/>
</dbReference>
<comment type="subcellular location">
    <subcellularLocation>
        <location evidence="1">Membrane</location>
        <topology evidence="1">Multi-pass membrane protein</topology>
    </subcellularLocation>
</comment>
<feature type="transmembrane region" description="Helical" evidence="5">
    <location>
        <begin position="388"/>
        <end position="421"/>
    </location>
</feature>
<reference evidence="7 8" key="1">
    <citation type="submission" date="2020-05" db="EMBL/GenBank/DDBJ databases">
        <title>Draft genome sequence of Mycobacterium hippocampi DL, isolated from European seabass, Dicentrarchus labrax, reared in fish farms.</title>
        <authorList>
            <person name="Stathopoulou P."/>
            <person name="Asimakis E."/>
            <person name="Tzokas K."/>
            <person name="Batargias C."/>
            <person name="Tsiamis G."/>
        </authorList>
    </citation>
    <scope>NUCLEOTIDE SEQUENCE [LARGE SCALE GENOMIC DNA]</scope>
    <source>
        <strain evidence="7 8">DL</strain>
    </source>
</reference>
<evidence type="ECO:0000259" key="6">
    <source>
        <dbReference type="Pfam" id="PF04932"/>
    </source>
</evidence>
<proteinExistence type="predicted"/>
<sequence length="452" mass="48667">MTTTVVLAGMFALGLAILALPALGYLRITTATFLFAAVVAPFPIIVWSPEIPSVTGIAHNSLSVTTYTLTLCFLTLGLVRQWKRNAWLMAYGLAITAYLLIGLLTVWSGAEAQWAGAIHWMFALLALVAGYQFGWQLTPYFYRQVIGLLLGLFAINGLLCIAQLAGLPVSLFPAQYIDNIADGRPIGSFSHPSTLGKFVLISLILVLPALRSSDYVSRRLAWACVGLAVPLVALTLARANLTAVGIAILLWLVFESNSWTRKPLRVALLLLVFALSAPIISATLERFSTDPGGGDRGRIYRAGLEQIQSNFWAGTGPNFYVEIVGQWDQMTAWGYPLHNSFLYPVAELGIIGGVLFMLPVFVVGAIAVVDCVGSTSPSPWSKAYLVTFPGMMIIAMTGWGMLIGSTLCLWFFAIGLCAGGITQRNSGLFPSTDSVSPSVGQSLPRFVSGQHH</sequence>
<dbReference type="PANTHER" id="PTHR37422">
    <property type="entry name" value="TEICHURONIC ACID BIOSYNTHESIS PROTEIN TUAE"/>
    <property type="match status" value="1"/>
</dbReference>
<protein>
    <recommendedName>
        <fullName evidence="6">O-antigen ligase-related domain-containing protein</fullName>
    </recommendedName>
</protein>
<dbReference type="RefSeq" id="WP_178360990.1">
    <property type="nucleotide sequence ID" value="NZ_JABFYL010000045.1"/>
</dbReference>
<feature type="transmembrane region" description="Helical" evidence="5">
    <location>
        <begin position="114"/>
        <end position="133"/>
    </location>
</feature>
<accession>A0A850PWE0</accession>
<dbReference type="Proteomes" id="UP000570517">
    <property type="component" value="Unassembled WGS sequence"/>
</dbReference>